<protein>
    <submittedName>
        <fullName evidence="1">Uncharacterized protein</fullName>
    </submittedName>
</protein>
<evidence type="ECO:0000313" key="1">
    <source>
        <dbReference type="EMBL" id="KAJ8733381.1"/>
    </source>
</evidence>
<name>A0ACC2R5B7_9NEOP</name>
<comment type="caution">
    <text evidence="1">The sequence shown here is derived from an EMBL/GenBank/DDBJ whole genome shotgun (WGS) entry which is preliminary data.</text>
</comment>
<dbReference type="EMBL" id="CM056787">
    <property type="protein sequence ID" value="KAJ8733381.1"/>
    <property type="molecule type" value="Genomic_DNA"/>
</dbReference>
<dbReference type="Proteomes" id="UP001231649">
    <property type="component" value="Chromosome 11"/>
</dbReference>
<proteinExistence type="predicted"/>
<organism evidence="1 2">
    <name type="scientific">Mythimna loreyi</name>
    <dbReference type="NCBI Taxonomy" id="667449"/>
    <lineage>
        <taxon>Eukaryota</taxon>
        <taxon>Metazoa</taxon>
        <taxon>Ecdysozoa</taxon>
        <taxon>Arthropoda</taxon>
        <taxon>Hexapoda</taxon>
        <taxon>Insecta</taxon>
        <taxon>Pterygota</taxon>
        <taxon>Neoptera</taxon>
        <taxon>Endopterygota</taxon>
        <taxon>Lepidoptera</taxon>
        <taxon>Glossata</taxon>
        <taxon>Ditrysia</taxon>
        <taxon>Noctuoidea</taxon>
        <taxon>Noctuidae</taxon>
        <taxon>Noctuinae</taxon>
        <taxon>Hadenini</taxon>
        <taxon>Mythimna</taxon>
    </lineage>
</organism>
<sequence>MIVKEVYCAYFGTRYYYESGQVVDPSPSVFKLLKRIAENLEDLSEEQEERFHQDIDAMERHYQGRQNVNMIADHCWMLQRTLRIMNTGDNL</sequence>
<evidence type="ECO:0000313" key="2">
    <source>
        <dbReference type="Proteomes" id="UP001231649"/>
    </source>
</evidence>
<keyword evidence="2" id="KW-1185">Reference proteome</keyword>
<accession>A0ACC2R5B7</accession>
<reference evidence="1" key="1">
    <citation type="submission" date="2023-03" db="EMBL/GenBank/DDBJ databases">
        <title>Chromosome-level genomes of two armyworms, Mythimna separata and Mythimna loreyi, provide insights into the biosynthesis and reception of sex pheromones.</title>
        <authorList>
            <person name="Zhao H."/>
        </authorList>
    </citation>
    <scope>NUCLEOTIDE SEQUENCE</scope>
    <source>
        <strain evidence="1">BeijingLab</strain>
    </source>
</reference>
<gene>
    <name evidence="1" type="ORF">PYW08_001679</name>
</gene>